<evidence type="ECO:0000259" key="8">
    <source>
        <dbReference type="Pfam" id="PF02784"/>
    </source>
</evidence>
<feature type="domain" description="Orn/DAP/Arg decarboxylase 2 N-terminal" evidence="8">
    <location>
        <begin position="40"/>
        <end position="296"/>
    </location>
</feature>
<dbReference type="InterPro" id="IPR009006">
    <property type="entry name" value="Ala_racemase/Decarboxylase_C"/>
</dbReference>
<evidence type="ECO:0000256" key="1">
    <source>
        <dbReference type="ARBA" id="ARBA00001933"/>
    </source>
</evidence>
<dbReference type="RefSeq" id="WP_171682136.1">
    <property type="nucleotide sequence ID" value="NZ_WHNZ01000012.1"/>
</dbReference>
<dbReference type="InterPro" id="IPR002986">
    <property type="entry name" value="DAP_deCOOHase_LysA"/>
</dbReference>
<keyword evidence="4 5" id="KW-0456">Lyase</keyword>
<gene>
    <name evidence="5 9" type="primary">lysA</name>
    <name evidence="9" type="ORF">GC097_04420</name>
</gene>
<dbReference type="Pfam" id="PF02784">
    <property type="entry name" value="Orn_Arg_deC_N"/>
    <property type="match status" value="1"/>
</dbReference>
<dbReference type="SUPFAM" id="SSF51419">
    <property type="entry name" value="PLP-binding barrel"/>
    <property type="match status" value="1"/>
</dbReference>
<feature type="binding site" evidence="5">
    <location>
        <position position="390"/>
    </location>
    <ligand>
        <name>substrate</name>
    </ligand>
</feature>
<evidence type="ECO:0000256" key="5">
    <source>
        <dbReference type="HAMAP-Rule" id="MF_02120"/>
    </source>
</evidence>
<dbReference type="Proteomes" id="UP000618579">
    <property type="component" value="Unassembled WGS sequence"/>
</dbReference>
<dbReference type="CDD" id="cd06828">
    <property type="entry name" value="PLPDE_III_DapDC"/>
    <property type="match status" value="1"/>
</dbReference>
<evidence type="ECO:0000256" key="2">
    <source>
        <dbReference type="ARBA" id="ARBA00022793"/>
    </source>
</evidence>
<proteinExistence type="inferred from homology"/>
<dbReference type="PANTHER" id="PTHR43727:SF2">
    <property type="entry name" value="GROUP IV DECARBOXYLASE"/>
    <property type="match status" value="1"/>
</dbReference>
<dbReference type="PRINTS" id="PR01179">
    <property type="entry name" value="ODADCRBXLASE"/>
</dbReference>
<dbReference type="SUPFAM" id="SSF50621">
    <property type="entry name" value="Alanine racemase C-terminal domain-like"/>
    <property type="match status" value="1"/>
</dbReference>
<evidence type="ECO:0000313" key="10">
    <source>
        <dbReference type="Proteomes" id="UP000618579"/>
    </source>
</evidence>
<dbReference type="GO" id="GO:0008836">
    <property type="term" value="F:diaminopimelate decarboxylase activity"/>
    <property type="evidence" value="ECO:0007669"/>
    <property type="project" value="UniProtKB-EC"/>
</dbReference>
<sequence>MYLHGTSKINGQGHLEIGGVDATKLVAEYGTPLYVFDEALVRERCREFVDAFKASGLKFQVAYASKAFCVMAMCRIVEEEGMSLDVVSDGELYTALQAGFPADRIHFHGNNKTIDEIEMAIDAKIGCFVVDNFIELQMLNAIAGEKRQKVKILLRITPGVEAHTHEYISTGQTDSKFGFDLGNGSAFRAIEEASQLSNLELLGIHSHIGSQIFEVEGFRLAAEKMAGLAVQVRQEIGVTFKVINLGGGFGIRYVSEDTPLPVSVYVKAITDAIKENFGQNEYPLPEIWVEPGRSIVGDAGTTLYTVGTAKEIPGVRKYVSVDGGMTDNPRPALYEAVYEAMLANRATEEPTEVVSIAGKCCESGDMLIWDLKLPQVNTGDVLAVSCTGAYNYAMASNYNRIRRPGVVFVSEGQSDLVVKRETFDNIVGNDLIPARMKHVSNTV</sequence>
<evidence type="ECO:0000256" key="7">
    <source>
        <dbReference type="RuleBase" id="RU003738"/>
    </source>
</evidence>
<feature type="binding site" evidence="5">
    <location>
        <begin position="290"/>
        <end position="293"/>
    </location>
    <ligand>
        <name>pyridoxal 5'-phosphate</name>
        <dbReference type="ChEBI" id="CHEBI:597326"/>
    </ligand>
</feature>
<dbReference type="EMBL" id="WHNZ01000012">
    <property type="protein sequence ID" value="NOU99270.1"/>
    <property type="molecule type" value="Genomic_DNA"/>
</dbReference>
<comment type="pathway">
    <text evidence="5 7">Amino-acid biosynthesis; L-lysine biosynthesis via DAP pathway; L-lysine from DL-2,6-diaminopimelate: step 1/1.</text>
</comment>
<comment type="function">
    <text evidence="5">Specifically catalyzes the decarboxylation of meso-diaminopimelate (meso-DAP) to L-lysine.</text>
</comment>
<evidence type="ECO:0000313" key="9">
    <source>
        <dbReference type="EMBL" id="NOU99270.1"/>
    </source>
</evidence>
<dbReference type="EC" id="4.1.1.20" evidence="5 6"/>
<dbReference type="PRINTS" id="PR01181">
    <property type="entry name" value="DAPDCRBXLASE"/>
</dbReference>
<comment type="catalytic activity">
    <reaction evidence="5 7">
        <text>meso-2,6-diaminopimelate + H(+) = L-lysine + CO2</text>
        <dbReference type="Rhea" id="RHEA:15101"/>
        <dbReference type="ChEBI" id="CHEBI:15378"/>
        <dbReference type="ChEBI" id="CHEBI:16526"/>
        <dbReference type="ChEBI" id="CHEBI:32551"/>
        <dbReference type="ChEBI" id="CHEBI:57791"/>
        <dbReference type="EC" id="4.1.1.20"/>
    </reaction>
</comment>
<dbReference type="HAMAP" id="MF_02120">
    <property type="entry name" value="LysA"/>
    <property type="match status" value="1"/>
</dbReference>
<name>A0ABX1ZGS3_9BACL</name>
<feature type="binding site" evidence="5">
    <location>
        <position position="362"/>
    </location>
    <ligand>
        <name>substrate</name>
    </ligand>
</feature>
<dbReference type="InterPro" id="IPR022644">
    <property type="entry name" value="De-COase2_N"/>
</dbReference>
<protein>
    <recommendedName>
        <fullName evidence="5 6">Diaminopimelate decarboxylase</fullName>
        <shortName evidence="5">DAP decarboxylase</shortName>
        <shortName evidence="5">DAPDC</shortName>
        <ecNumber evidence="5 6">4.1.1.20</ecNumber>
    </recommendedName>
</protein>
<keyword evidence="5" id="KW-0028">Amino-acid biosynthesis</keyword>
<comment type="caution">
    <text evidence="9">The sequence shown here is derived from an EMBL/GenBank/DDBJ whole genome shotgun (WGS) entry which is preliminary data.</text>
</comment>
<organism evidence="9 10">
    <name type="scientific">Paenibacillus planticolens</name>
    <dbReference type="NCBI Taxonomy" id="2654976"/>
    <lineage>
        <taxon>Bacteria</taxon>
        <taxon>Bacillati</taxon>
        <taxon>Bacillota</taxon>
        <taxon>Bacilli</taxon>
        <taxon>Bacillales</taxon>
        <taxon>Paenibacillaceae</taxon>
        <taxon>Paenibacillus</taxon>
    </lineage>
</organism>
<dbReference type="NCBIfam" id="TIGR01048">
    <property type="entry name" value="lysA"/>
    <property type="match status" value="1"/>
</dbReference>
<keyword evidence="10" id="KW-1185">Reference proteome</keyword>
<reference evidence="9 10" key="1">
    <citation type="submission" date="2019-10" db="EMBL/GenBank/DDBJ databases">
        <title>Description of Paenibacillus pedi sp. nov.</title>
        <authorList>
            <person name="Carlier A."/>
            <person name="Qi S."/>
        </authorList>
    </citation>
    <scope>NUCLEOTIDE SEQUENCE [LARGE SCALE GENOMIC DNA]</scope>
    <source>
        <strain evidence="9 10">LMG 31457</strain>
    </source>
</reference>
<keyword evidence="3 5" id="KW-0663">Pyridoxal phosphate</keyword>
<accession>A0ABX1ZGS3</accession>
<evidence type="ECO:0000256" key="4">
    <source>
        <dbReference type="ARBA" id="ARBA00023239"/>
    </source>
</evidence>
<comment type="subunit">
    <text evidence="5">Homodimer.</text>
</comment>
<feature type="binding site" evidence="5">
    <location>
        <position position="248"/>
    </location>
    <ligand>
        <name>pyridoxal 5'-phosphate</name>
        <dbReference type="ChEBI" id="CHEBI:597326"/>
    </ligand>
</feature>
<keyword evidence="2 5" id="KW-0210">Decarboxylase</keyword>
<evidence type="ECO:0000256" key="6">
    <source>
        <dbReference type="NCBIfam" id="TIGR01048"/>
    </source>
</evidence>
<dbReference type="PANTHER" id="PTHR43727">
    <property type="entry name" value="DIAMINOPIMELATE DECARBOXYLASE"/>
    <property type="match status" value="1"/>
</dbReference>
<feature type="binding site" evidence="5">
    <location>
        <position position="334"/>
    </location>
    <ligand>
        <name>substrate</name>
    </ligand>
</feature>
<dbReference type="InterPro" id="IPR029066">
    <property type="entry name" value="PLP-binding_barrel"/>
</dbReference>
<dbReference type="Gene3D" id="2.40.37.10">
    <property type="entry name" value="Lyase, Ornithine Decarboxylase, Chain A, domain 1"/>
    <property type="match status" value="1"/>
</dbReference>
<feature type="binding site" evidence="5">
    <location>
        <position position="390"/>
    </location>
    <ligand>
        <name>pyridoxal 5'-phosphate</name>
        <dbReference type="ChEBI" id="CHEBI:597326"/>
    </ligand>
</feature>
<comment type="cofactor">
    <cofactor evidence="1 5 7">
        <name>pyridoxal 5'-phosphate</name>
        <dbReference type="ChEBI" id="CHEBI:597326"/>
    </cofactor>
</comment>
<feature type="modified residue" description="N6-(pyridoxal phosphate)lysine" evidence="5">
    <location>
        <position position="66"/>
    </location>
</feature>
<feature type="binding site" evidence="5">
    <location>
        <position position="330"/>
    </location>
    <ligand>
        <name>substrate</name>
    </ligand>
</feature>
<comment type="similarity">
    <text evidence="5">Belongs to the Orn/Lys/Arg decarboxylase class-II family. LysA subfamily.</text>
</comment>
<dbReference type="InterPro" id="IPR000183">
    <property type="entry name" value="Orn/DAP/Arg_de-COase"/>
</dbReference>
<dbReference type="Gene3D" id="3.20.20.10">
    <property type="entry name" value="Alanine racemase"/>
    <property type="match status" value="1"/>
</dbReference>
<keyword evidence="5 7" id="KW-0457">Lysine biosynthesis</keyword>
<feature type="binding site" evidence="5">
    <location>
        <position position="293"/>
    </location>
    <ligand>
        <name>substrate</name>
    </ligand>
</feature>
<evidence type="ECO:0000256" key="3">
    <source>
        <dbReference type="ARBA" id="ARBA00022898"/>
    </source>
</evidence>